<evidence type="ECO:0000313" key="2">
    <source>
        <dbReference type="EMBL" id="KAJ4476555.1"/>
    </source>
</evidence>
<evidence type="ECO:0000256" key="1">
    <source>
        <dbReference type="SAM" id="MobiDB-lite"/>
    </source>
</evidence>
<feature type="compositionally biased region" description="Low complexity" evidence="1">
    <location>
        <begin position="226"/>
        <end position="238"/>
    </location>
</feature>
<dbReference type="Proteomes" id="UP001150217">
    <property type="component" value="Unassembled WGS sequence"/>
</dbReference>
<reference evidence="2" key="1">
    <citation type="submission" date="2022-08" db="EMBL/GenBank/DDBJ databases">
        <title>A Global Phylogenomic Analysis of the Shiitake Genus Lentinula.</title>
        <authorList>
            <consortium name="DOE Joint Genome Institute"/>
            <person name="Sierra-Patev S."/>
            <person name="Min B."/>
            <person name="Naranjo-Ortiz M."/>
            <person name="Looney B."/>
            <person name="Konkel Z."/>
            <person name="Slot J.C."/>
            <person name="Sakamoto Y."/>
            <person name="Steenwyk J.L."/>
            <person name="Rokas A."/>
            <person name="Carro J."/>
            <person name="Camarero S."/>
            <person name="Ferreira P."/>
            <person name="Molpeceres G."/>
            <person name="Ruiz-Duenas F.J."/>
            <person name="Serrano A."/>
            <person name="Henrissat B."/>
            <person name="Drula E."/>
            <person name="Hughes K.W."/>
            <person name="Mata J.L."/>
            <person name="Ishikawa N.K."/>
            <person name="Vargas-Isla R."/>
            <person name="Ushijima S."/>
            <person name="Smith C.A."/>
            <person name="Ahrendt S."/>
            <person name="Andreopoulos W."/>
            <person name="He G."/>
            <person name="Labutti K."/>
            <person name="Lipzen A."/>
            <person name="Ng V."/>
            <person name="Riley R."/>
            <person name="Sandor L."/>
            <person name="Barry K."/>
            <person name="Martinez A.T."/>
            <person name="Xiao Y."/>
            <person name="Gibbons J.G."/>
            <person name="Terashima K."/>
            <person name="Grigoriev I.V."/>
            <person name="Hibbett D.S."/>
        </authorList>
    </citation>
    <scope>NUCLEOTIDE SEQUENCE</scope>
    <source>
        <strain evidence="2">RHP3577 ss4</strain>
    </source>
</reference>
<organism evidence="2 3">
    <name type="scientific">Lentinula lateritia</name>
    <dbReference type="NCBI Taxonomy" id="40482"/>
    <lineage>
        <taxon>Eukaryota</taxon>
        <taxon>Fungi</taxon>
        <taxon>Dikarya</taxon>
        <taxon>Basidiomycota</taxon>
        <taxon>Agaricomycotina</taxon>
        <taxon>Agaricomycetes</taxon>
        <taxon>Agaricomycetidae</taxon>
        <taxon>Agaricales</taxon>
        <taxon>Marasmiineae</taxon>
        <taxon>Omphalotaceae</taxon>
        <taxon>Lentinula</taxon>
    </lineage>
</organism>
<dbReference type="EMBL" id="JANVFT010000070">
    <property type="protein sequence ID" value="KAJ4476555.1"/>
    <property type="molecule type" value="Genomic_DNA"/>
</dbReference>
<keyword evidence="3" id="KW-1185">Reference proteome</keyword>
<feature type="region of interest" description="Disordered" evidence="1">
    <location>
        <begin position="180"/>
        <end position="238"/>
    </location>
</feature>
<feature type="compositionally biased region" description="Low complexity" evidence="1">
    <location>
        <begin position="195"/>
        <end position="210"/>
    </location>
</feature>
<sequence>MCRKMPNQFASSFVTPFSFPTPTVMSTPPKTSISVTTQTIDPYTRALVDLVQLTSHESQELVNDNLIAMVEWAAKFAACRLRYKHIVKIYEESRIAISEQNLKRAEDAIQTGDLFVLSRSEVSWEGDWVDPRWKQAARLRLEIEEQKQKDEDRRRVEEAHMHAWAVYNLENKDLEYDYSTDLEDDNSQDGSAVKSRSSTSPSSSLGGTSLERASKIADTSVKESSPESQSISDNSISKSNNSVLTTAISNEALEVRTIGNADISDPSMAVEKRKSVTFDYDKNDDISDRKRPRIDNDDKAQDLGKIAGPKVYLAPSTPVAHPLLPFDYRGLSEEAQKALRFRKLNPLSKDQGIMSVLEHNFTPGTNIQATEAWVKEVSQTLPPCTHCSNGGRVCLWSSDRASCDRCRNVRKCSFGDTFRWHRACSQLPGYDPKEIRKKMEENASRGSVLASSDPFWYEESDL</sequence>
<evidence type="ECO:0008006" key="4">
    <source>
        <dbReference type="Google" id="ProtNLM"/>
    </source>
</evidence>
<proteinExistence type="predicted"/>
<accession>A0ABQ8V6E0</accession>
<gene>
    <name evidence="2" type="ORF">C8R41DRAFT_534499</name>
</gene>
<feature type="region of interest" description="Disordered" evidence="1">
    <location>
        <begin position="281"/>
        <end position="301"/>
    </location>
</feature>
<protein>
    <recommendedName>
        <fullName evidence="4">MYND-type domain-containing protein</fullName>
    </recommendedName>
</protein>
<feature type="compositionally biased region" description="Basic and acidic residues" evidence="1">
    <location>
        <begin position="212"/>
        <end position="225"/>
    </location>
</feature>
<evidence type="ECO:0000313" key="3">
    <source>
        <dbReference type="Proteomes" id="UP001150217"/>
    </source>
</evidence>
<name>A0ABQ8V6E0_9AGAR</name>
<comment type="caution">
    <text evidence="2">The sequence shown here is derived from an EMBL/GenBank/DDBJ whole genome shotgun (WGS) entry which is preliminary data.</text>
</comment>